<evidence type="ECO:0000313" key="5">
    <source>
        <dbReference type="Proteomes" id="UP000199021"/>
    </source>
</evidence>
<dbReference type="InParanoid" id="A0A1H8Z7Z5"/>
<protein>
    <submittedName>
        <fullName evidence="4">CRISPR/Cas system CSM-associated protein Csm3, group 7 of RAMP superfamily</fullName>
    </submittedName>
</protein>
<gene>
    <name evidence="4" type="ORF">SAMN05444359_101215</name>
</gene>
<name>A0A1H8Z7Z5_9BACT</name>
<evidence type="ECO:0000256" key="2">
    <source>
        <dbReference type="SAM" id="MobiDB-lite"/>
    </source>
</evidence>
<dbReference type="InterPro" id="IPR005537">
    <property type="entry name" value="RAMP_III_fam"/>
</dbReference>
<dbReference type="Proteomes" id="UP000199021">
    <property type="component" value="Unassembled WGS sequence"/>
</dbReference>
<feature type="domain" description="CRISPR type III-associated protein" evidence="3">
    <location>
        <begin position="12"/>
        <end position="187"/>
    </location>
</feature>
<dbReference type="EMBL" id="FOFB01000001">
    <property type="protein sequence ID" value="SEP60579.1"/>
    <property type="molecule type" value="Genomic_DNA"/>
</dbReference>
<sequence length="545" mass="60426">MKNNIIYLARLTVETASPLAIGSGRQGLATDRLVARDAYTLPYLPGTSLAGCLRSALGEDLVKAIFGSQEEGSRLVVSSGHLIGPDGKVVGEDNGMPDFSDKYLQLLSEGGLPQRDHVRINSRGTADAKGHGKFDEQLVPRGARFVFELCLQGTEADAEHWQQLLDQFLQPFFRIGGGTRKGFGQLRVVEIQKGSLDLQQADQREAYLNLPAMLDAPLPPAFQTITEPASAPKSDKWEIYTLRLTARDFFQFGRGVGGETTTGERNQDGKKGWVNQLPKRETTISWENGKPRLLTEEKAPYLLPATSIKGALSHRTAFYFNKLQKRFIEHQETPDVPTPDYDTIVAELLDDDGTMPRTQEEIKATIERLQDQKNRIEELDFSKSAAYSSYTQELEATQTDDRRPHVGENNEAVRALFGFAVERYEEENGKKQSAQRGNVLINDVFLFDDEVKTKTFSHVMIDRFTGGAKAGALFNEDVASSDKEIELKIHVHEDAFTGEDGEKIRQAFDEALLDLRNGRLPLGGGVAKGHGRFSGTLIPPKSQNA</sequence>
<dbReference type="PANTHER" id="PTHR35579">
    <property type="entry name" value="CRISPR SYSTEM CMS ENDORIBONUCLEASE CSM3"/>
    <property type="match status" value="1"/>
</dbReference>
<keyword evidence="5" id="KW-1185">Reference proteome</keyword>
<feature type="region of interest" description="Disordered" evidence="2">
    <location>
        <begin position="255"/>
        <end position="281"/>
    </location>
</feature>
<dbReference type="OrthoDB" id="1063910at2"/>
<dbReference type="InterPro" id="IPR052216">
    <property type="entry name" value="CRISPR_Csm3_endoribonuclease"/>
</dbReference>
<feature type="domain" description="CRISPR type III-associated protein" evidence="3">
    <location>
        <begin position="303"/>
        <end position="534"/>
    </location>
</feature>
<evidence type="ECO:0000313" key="4">
    <source>
        <dbReference type="EMBL" id="SEP60579.1"/>
    </source>
</evidence>
<organism evidence="4 5">
    <name type="scientific">Neolewinella agarilytica</name>
    <dbReference type="NCBI Taxonomy" id="478744"/>
    <lineage>
        <taxon>Bacteria</taxon>
        <taxon>Pseudomonadati</taxon>
        <taxon>Bacteroidota</taxon>
        <taxon>Saprospiria</taxon>
        <taxon>Saprospirales</taxon>
        <taxon>Lewinellaceae</taxon>
        <taxon>Neolewinella</taxon>
    </lineage>
</organism>
<proteinExistence type="predicted"/>
<keyword evidence="1" id="KW-0051">Antiviral defense</keyword>
<reference evidence="5" key="1">
    <citation type="submission" date="2016-10" db="EMBL/GenBank/DDBJ databases">
        <authorList>
            <person name="Varghese N."/>
            <person name="Submissions S."/>
        </authorList>
    </citation>
    <scope>NUCLEOTIDE SEQUENCE [LARGE SCALE GENOMIC DNA]</scope>
    <source>
        <strain evidence="5">DSM 24740</strain>
    </source>
</reference>
<dbReference type="RefSeq" id="WP_090164950.1">
    <property type="nucleotide sequence ID" value="NZ_FOFB01000001.1"/>
</dbReference>
<accession>A0A1H8Z7Z5</accession>
<dbReference type="PANTHER" id="PTHR35579:SF6">
    <property type="entry name" value="DUF324 DOMAIN-CONTAINING PROTEIN"/>
    <property type="match status" value="1"/>
</dbReference>
<dbReference type="AlphaFoldDB" id="A0A1H8Z7Z5"/>
<dbReference type="GO" id="GO:0051607">
    <property type="term" value="P:defense response to virus"/>
    <property type="evidence" value="ECO:0007669"/>
    <property type="project" value="UniProtKB-KW"/>
</dbReference>
<dbReference type="Pfam" id="PF03787">
    <property type="entry name" value="RAMPs"/>
    <property type="match status" value="2"/>
</dbReference>
<dbReference type="STRING" id="478744.SAMN05444359_101215"/>
<evidence type="ECO:0000256" key="1">
    <source>
        <dbReference type="ARBA" id="ARBA00023118"/>
    </source>
</evidence>
<evidence type="ECO:0000259" key="3">
    <source>
        <dbReference type="Pfam" id="PF03787"/>
    </source>
</evidence>
<dbReference type="CDD" id="cd09726">
    <property type="entry name" value="RAMP_I_III"/>
    <property type="match status" value="1"/>
</dbReference>